<keyword evidence="1" id="KW-0472">Membrane</keyword>
<proteinExistence type="predicted"/>
<dbReference type="RefSeq" id="WP_124936008.1">
    <property type="nucleotide sequence ID" value="NZ_RJVQ01000002.1"/>
</dbReference>
<feature type="transmembrane region" description="Helical" evidence="1">
    <location>
        <begin position="9"/>
        <end position="30"/>
    </location>
</feature>
<evidence type="ECO:0000313" key="3">
    <source>
        <dbReference type="Proteomes" id="UP000281112"/>
    </source>
</evidence>
<name>A0A3N9THY0_9VIBR</name>
<gene>
    <name evidence="2" type="ORF">EES38_04580</name>
</gene>
<reference evidence="2 3" key="1">
    <citation type="submission" date="2018-11" db="EMBL/GenBank/DDBJ databases">
        <title>Vibrio LJC006 sp. nov., isolated from seawater during the bloom of the enteromorpha.</title>
        <authorList>
            <person name="Liang J."/>
        </authorList>
    </citation>
    <scope>NUCLEOTIDE SEQUENCE [LARGE SCALE GENOMIC DNA]</scope>
    <source>
        <strain evidence="2 3">LJC006</strain>
    </source>
</reference>
<comment type="caution">
    <text evidence="2">The sequence shown here is derived from an EMBL/GenBank/DDBJ whole genome shotgun (WGS) entry which is preliminary data.</text>
</comment>
<dbReference type="EMBL" id="RJVQ01000002">
    <property type="protein sequence ID" value="RQW63887.1"/>
    <property type="molecule type" value="Genomic_DNA"/>
</dbReference>
<organism evidence="2 3">
    <name type="scientific">Vibrio viridaestus</name>
    <dbReference type="NCBI Taxonomy" id="2487322"/>
    <lineage>
        <taxon>Bacteria</taxon>
        <taxon>Pseudomonadati</taxon>
        <taxon>Pseudomonadota</taxon>
        <taxon>Gammaproteobacteria</taxon>
        <taxon>Vibrionales</taxon>
        <taxon>Vibrionaceae</taxon>
        <taxon>Vibrio</taxon>
    </lineage>
</organism>
<accession>A0A3N9THY0</accession>
<evidence type="ECO:0000313" key="2">
    <source>
        <dbReference type="EMBL" id="RQW63887.1"/>
    </source>
</evidence>
<evidence type="ECO:0008006" key="4">
    <source>
        <dbReference type="Google" id="ProtNLM"/>
    </source>
</evidence>
<keyword evidence="3" id="KW-1185">Reference proteome</keyword>
<sequence length="231" mass="26726">MSNEKLKTFFMYFVMLVSIFLVVVSFRFGIADLYKVALERQIGFYNKYTILGKIDSPDRSLPTMMALQKSLLGWNSLSPEHNVLSARLETDLFFDSISLSPEQRREHLSSALSYYDRAIKARPLFPDTYVRKAYVMLYAKMDKQDILSELDLAHKYGPYEIIVAQSTIDILFQLWDQLSTFGKKSAIDVILHPNRYGFNKYTFDEAVASSPSKTKICQLANFMKKYIKSCH</sequence>
<protein>
    <recommendedName>
        <fullName evidence="4">Tetratricopeptide repeat protein</fullName>
    </recommendedName>
</protein>
<keyword evidence="1" id="KW-1133">Transmembrane helix</keyword>
<dbReference type="Proteomes" id="UP000281112">
    <property type="component" value="Unassembled WGS sequence"/>
</dbReference>
<keyword evidence="1" id="KW-0812">Transmembrane</keyword>
<evidence type="ECO:0000256" key="1">
    <source>
        <dbReference type="SAM" id="Phobius"/>
    </source>
</evidence>
<dbReference type="AlphaFoldDB" id="A0A3N9THY0"/>